<keyword evidence="1" id="KW-1133">Transmembrane helix</keyword>
<dbReference type="Proteomes" id="UP000298277">
    <property type="component" value="Unassembled WGS sequence"/>
</dbReference>
<dbReference type="Pfam" id="PF01551">
    <property type="entry name" value="Peptidase_M23"/>
    <property type="match status" value="1"/>
</dbReference>
<proteinExistence type="predicted"/>
<dbReference type="InterPro" id="IPR016047">
    <property type="entry name" value="M23ase_b-sheet_dom"/>
</dbReference>
<dbReference type="Gene3D" id="2.70.70.10">
    <property type="entry name" value="Glucose Permease (Domain IIA)"/>
    <property type="match status" value="1"/>
</dbReference>
<dbReference type="OrthoDB" id="337903at2"/>
<dbReference type="GO" id="GO:0004222">
    <property type="term" value="F:metalloendopeptidase activity"/>
    <property type="evidence" value="ECO:0007669"/>
    <property type="project" value="TreeGrafter"/>
</dbReference>
<evidence type="ECO:0000313" key="4">
    <source>
        <dbReference type="Proteomes" id="UP000298277"/>
    </source>
</evidence>
<dbReference type="InterPro" id="IPR011055">
    <property type="entry name" value="Dup_hybrid_motif"/>
</dbReference>
<comment type="caution">
    <text evidence="3">The sequence shown here is derived from an EMBL/GenBank/DDBJ whole genome shotgun (WGS) entry which is preliminary data.</text>
</comment>
<evidence type="ECO:0000256" key="1">
    <source>
        <dbReference type="SAM" id="Phobius"/>
    </source>
</evidence>
<feature type="transmembrane region" description="Helical" evidence="1">
    <location>
        <begin position="61"/>
        <end position="81"/>
    </location>
</feature>
<keyword evidence="1" id="KW-0812">Transmembrane</keyword>
<dbReference type="RefSeq" id="WP_135593786.1">
    <property type="nucleotide sequence ID" value="NZ_RQEZ01000046.1"/>
</dbReference>
<reference evidence="3" key="1">
    <citation type="journal article" date="2019" name="PLoS Negl. Trop. Dis.">
        <title>Revisiting the worldwide diversity of Leptospira species in the environment.</title>
        <authorList>
            <person name="Vincent A.T."/>
            <person name="Schiettekatte O."/>
            <person name="Bourhy P."/>
            <person name="Veyrier F.J."/>
            <person name="Picardeau M."/>
        </authorList>
    </citation>
    <scope>NUCLEOTIDE SEQUENCE [LARGE SCALE GENOMIC DNA]</scope>
    <source>
        <strain evidence="3">201800299</strain>
    </source>
</reference>
<dbReference type="AlphaFoldDB" id="A0A5F1Y656"/>
<name>A0A5F1Y656_9LEPT</name>
<evidence type="ECO:0000313" key="3">
    <source>
        <dbReference type="EMBL" id="TGK27994.1"/>
    </source>
</evidence>
<dbReference type="PANTHER" id="PTHR21666">
    <property type="entry name" value="PEPTIDASE-RELATED"/>
    <property type="match status" value="1"/>
</dbReference>
<dbReference type="SUPFAM" id="SSF51261">
    <property type="entry name" value="Duplicated hybrid motif"/>
    <property type="match status" value="1"/>
</dbReference>
<dbReference type="EMBL" id="RQFA01000080">
    <property type="protein sequence ID" value="TGK27994.1"/>
    <property type="molecule type" value="Genomic_DNA"/>
</dbReference>
<gene>
    <name evidence="3" type="ORF">EHQ17_18050</name>
</gene>
<keyword evidence="1" id="KW-0472">Membrane</keyword>
<accession>A0A5F1Y656</accession>
<protein>
    <submittedName>
        <fullName evidence="3">M23 family metallopeptidase</fullName>
    </submittedName>
</protein>
<dbReference type="PANTHER" id="PTHR21666:SF270">
    <property type="entry name" value="MUREIN HYDROLASE ACTIVATOR ENVC"/>
    <property type="match status" value="1"/>
</dbReference>
<organism evidence="3 4">
    <name type="scientific">Leptospira gomenensis</name>
    <dbReference type="NCBI Taxonomy" id="2484974"/>
    <lineage>
        <taxon>Bacteria</taxon>
        <taxon>Pseudomonadati</taxon>
        <taxon>Spirochaetota</taxon>
        <taxon>Spirochaetia</taxon>
        <taxon>Leptospirales</taxon>
        <taxon>Leptospiraceae</taxon>
        <taxon>Leptospira</taxon>
    </lineage>
</organism>
<sequence length="341" mass="38734">MDIKASSALLYYRLRYKYQEYKLKLDLKLSELNRKGRERLTVMVIPHSEQKTINFHISYRAISIFIGTVFILLIISSINVLSHSGSVHQLTELNLSNKDFIRQSAKMKEEINSLHEYVEYYYGRLARLYVRLGGDPAKVSKGIGGAEQLTTQPPSVIEPKTNTNPLSANDLPEGAAVFRLKEDVHNLKISNELTQEIISILKKRKNILKQTPSIWPVKGYVLYPHGSYFNPISGRREYNNGVDIGSFAGSEVMATAPGTVYEIGYTRNTGYFVKVGHKYGWKTIYSNMDRLKVKQGQQVSKSEVIGFVGKTESSPNYMLHYEIHVGTRAINPFAFLNQIQD</sequence>
<dbReference type="CDD" id="cd12797">
    <property type="entry name" value="M23_peptidase"/>
    <property type="match status" value="1"/>
</dbReference>
<evidence type="ECO:0000259" key="2">
    <source>
        <dbReference type="Pfam" id="PF01551"/>
    </source>
</evidence>
<dbReference type="InterPro" id="IPR050570">
    <property type="entry name" value="Cell_wall_metabolism_enzyme"/>
</dbReference>
<keyword evidence="4" id="KW-1185">Reference proteome</keyword>
<feature type="domain" description="M23ase beta-sheet core" evidence="2">
    <location>
        <begin position="238"/>
        <end position="332"/>
    </location>
</feature>